<dbReference type="GO" id="GO:0004305">
    <property type="term" value="F:ethanolamine kinase activity"/>
    <property type="evidence" value="ECO:0007669"/>
    <property type="project" value="TreeGrafter"/>
</dbReference>
<evidence type="ECO:0000313" key="2">
    <source>
        <dbReference type="EMBL" id="VEU56387.1"/>
    </source>
</evidence>
<keyword evidence="2" id="KW-0614">Plasmid</keyword>
<dbReference type="PANTHER" id="PTHR22603:SF93">
    <property type="entry name" value="RE24176P"/>
    <property type="match status" value="1"/>
</dbReference>
<geneLocation type="plasmid" evidence="2">
    <name>2</name>
</geneLocation>
<keyword evidence="1" id="KW-0812">Transmembrane</keyword>
<evidence type="ECO:0000256" key="1">
    <source>
        <dbReference type="SAM" id="Phobius"/>
    </source>
</evidence>
<evidence type="ECO:0008006" key="3">
    <source>
        <dbReference type="Google" id="ProtNLM"/>
    </source>
</evidence>
<dbReference type="Gene3D" id="3.90.1200.10">
    <property type="match status" value="2"/>
</dbReference>
<dbReference type="GO" id="GO:0005737">
    <property type="term" value="C:cytoplasm"/>
    <property type="evidence" value="ECO:0007669"/>
    <property type="project" value="TreeGrafter"/>
</dbReference>
<dbReference type="RefSeq" id="WP_129619899.1">
    <property type="nucleotide sequence ID" value="NZ_LR214938.2"/>
</dbReference>
<feature type="transmembrane region" description="Helical" evidence="1">
    <location>
        <begin position="528"/>
        <end position="552"/>
    </location>
</feature>
<dbReference type="GO" id="GO:0004103">
    <property type="term" value="F:choline kinase activity"/>
    <property type="evidence" value="ECO:0007669"/>
    <property type="project" value="TreeGrafter"/>
</dbReference>
<dbReference type="GO" id="GO:0006646">
    <property type="term" value="P:phosphatidylethanolamine biosynthetic process"/>
    <property type="evidence" value="ECO:0007669"/>
    <property type="project" value="TreeGrafter"/>
</dbReference>
<dbReference type="PANTHER" id="PTHR22603">
    <property type="entry name" value="CHOLINE/ETHANOALAMINE KINASE"/>
    <property type="match status" value="1"/>
</dbReference>
<sequence length="793" mass="94699">MPKLYKKNYVTRKNDPTTQAIIEDLKEVFGTNEFDDLSNIRFFYEGFNNKTYIGKLRNVWVQIRIPKKIASLNYANETKVVLTFKDYFYAKDGYLIKKWFPGQDLYKIKITEKVEYAIFNCLTNFRKLKLPISKFNWYAYKVNDEKYYQLLEKYKDQEYVISHNNIKRHNILINKYGFVKLIDFEYVAYNSKYVDLVGLYLFLSIDKQKIIEHFQLDETIFDDYIYLVETFDKAAYKEVYEKLDIPQCKITDSFSQMQNRDYSISNKFICQKYHNQFDNRLNLKLLEQFYFVPICVYEDNDKVIWRWLDCNSVYFLNRSQIKILAHAMKTYHDSDVKFPSFILKEKVDWYMKNINLDDVYNDIGGKEIVDQILLWINDIKPDANCHNNLNLDNIFFNENYNLYIIDWSVAYYNNRFLDIAFMFENIGLSEASEAFFWLHYGIKKPDNFYKYRIISHFVAYLYNNILNGDFTMSNINVRRIKDILEKRGGIMKNKNMDEKPIQNLEITSEQELPKIDEKQVKKMHRKKILGNVFLFSSLTIAFASIITIPLVLNRKGSTSRDKFVSDKLEDTIYNEVELTKDKKYKLQFTSKIDKSSNLASQIGIARKLETNKKFETYKPPLLKYRALFDFKGGDSNKFSNYNNKEDQYYEIKTTEFNFGKLDYLKLLTEHYQKHFKNIIDPTEKLNKINSELTLEKTIGTLDNISYSFTFIYENNGSYYYNELKNDLKGMLLHSFLEQIILKVRDFVKKYPNKKIKITLSKADFSLKGKADLVNMKISELYFDNDVIFDIEIE</sequence>
<keyword evidence="1" id="KW-0472">Membrane</keyword>
<gene>
    <name evidence="2" type="ORF">NCTC10113_01296</name>
</gene>
<dbReference type="InterPro" id="IPR011009">
    <property type="entry name" value="Kinase-like_dom_sf"/>
</dbReference>
<proteinExistence type="predicted"/>
<organism evidence="2">
    <name type="scientific">Metamycoplasma salivarium</name>
    <name type="common">Mycoplasma salivarium</name>
    <dbReference type="NCBI Taxonomy" id="2124"/>
    <lineage>
        <taxon>Bacteria</taxon>
        <taxon>Bacillati</taxon>
        <taxon>Mycoplasmatota</taxon>
        <taxon>Mycoplasmoidales</taxon>
        <taxon>Metamycoplasmataceae</taxon>
        <taxon>Metamycoplasma</taxon>
    </lineage>
</organism>
<accession>A0A448ZYR8</accession>
<dbReference type="AlphaFoldDB" id="A0A448ZYR8"/>
<reference evidence="2" key="1">
    <citation type="submission" date="2019-01" db="EMBL/GenBank/DDBJ databases">
        <authorList>
            <consortium name="Pathogen Informatics"/>
        </authorList>
    </citation>
    <scope>NUCLEOTIDE SEQUENCE [LARGE SCALE GENOMIC DNA]</scope>
    <source>
        <strain evidence="2">NCTC10113</strain>
    </source>
</reference>
<keyword evidence="1" id="KW-1133">Transmembrane helix</keyword>
<protein>
    <recommendedName>
        <fullName evidence="3">Aminoglycoside phosphotransferase domain-containing protein</fullName>
    </recommendedName>
</protein>
<dbReference type="EMBL" id="LR214939">
    <property type="protein sequence ID" value="VEU56387.1"/>
    <property type="molecule type" value="Genomic_DNA"/>
</dbReference>
<dbReference type="SUPFAM" id="SSF56112">
    <property type="entry name" value="Protein kinase-like (PK-like)"/>
    <property type="match status" value="2"/>
</dbReference>
<name>A0A448ZYR8_METSV</name>